<keyword evidence="3" id="KW-1185">Reference proteome</keyword>
<comment type="caution">
    <text evidence="2">The sequence shown here is derived from an EMBL/GenBank/DDBJ whole genome shotgun (WGS) entry which is preliminary data.</text>
</comment>
<feature type="transmembrane region" description="Helical" evidence="1">
    <location>
        <begin position="82"/>
        <end position="101"/>
    </location>
</feature>
<sequence>MLETIYSQVGAAIAILVVIFAFTKGDEPERLASAAFGLVILVGMVVPISRHTGGTRWGLMSLDVLLLAVLCGLAWHSRRGWLVWASAFQSLIVTGHILVLAELRPPGHALATVNNMSNYGLLIALAVGTFWAWQERRAAGLK</sequence>
<feature type="transmembrane region" description="Helical" evidence="1">
    <location>
        <begin position="6"/>
        <end position="23"/>
    </location>
</feature>
<organism evidence="2 3">
    <name type="scientific">Brevundimonas denitrificans</name>
    <dbReference type="NCBI Taxonomy" id="1443434"/>
    <lineage>
        <taxon>Bacteria</taxon>
        <taxon>Pseudomonadati</taxon>
        <taxon>Pseudomonadota</taxon>
        <taxon>Alphaproteobacteria</taxon>
        <taxon>Caulobacterales</taxon>
        <taxon>Caulobacteraceae</taxon>
        <taxon>Brevundimonas</taxon>
    </lineage>
</organism>
<gene>
    <name evidence="2" type="ORF">GCM10007859_00810</name>
</gene>
<dbReference type="EMBL" id="BSOY01000001">
    <property type="protein sequence ID" value="GLS00078.1"/>
    <property type="molecule type" value="Genomic_DNA"/>
</dbReference>
<name>A0ABQ6BJR6_9CAUL</name>
<evidence type="ECO:0000313" key="2">
    <source>
        <dbReference type="EMBL" id="GLS00078.1"/>
    </source>
</evidence>
<protein>
    <submittedName>
        <fullName evidence="2">Uncharacterized protein</fullName>
    </submittedName>
</protein>
<accession>A0ABQ6BJR6</accession>
<feature type="transmembrane region" description="Helical" evidence="1">
    <location>
        <begin position="116"/>
        <end position="133"/>
    </location>
</feature>
<dbReference type="Proteomes" id="UP001156921">
    <property type="component" value="Unassembled WGS sequence"/>
</dbReference>
<evidence type="ECO:0000313" key="3">
    <source>
        <dbReference type="Proteomes" id="UP001156921"/>
    </source>
</evidence>
<proteinExistence type="predicted"/>
<feature type="transmembrane region" description="Helical" evidence="1">
    <location>
        <begin position="55"/>
        <end position="75"/>
    </location>
</feature>
<keyword evidence="1" id="KW-1133">Transmembrane helix</keyword>
<evidence type="ECO:0000256" key="1">
    <source>
        <dbReference type="SAM" id="Phobius"/>
    </source>
</evidence>
<keyword evidence="1" id="KW-0472">Membrane</keyword>
<reference evidence="3" key="1">
    <citation type="journal article" date="2019" name="Int. J. Syst. Evol. Microbiol.">
        <title>The Global Catalogue of Microorganisms (GCM) 10K type strain sequencing project: providing services to taxonomists for standard genome sequencing and annotation.</title>
        <authorList>
            <consortium name="The Broad Institute Genomics Platform"/>
            <consortium name="The Broad Institute Genome Sequencing Center for Infectious Disease"/>
            <person name="Wu L."/>
            <person name="Ma J."/>
        </authorList>
    </citation>
    <scope>NUCLEOTIDE SEQUENCE [LARGE SCALE GENOMIC DNA]</scope>
    <source>
        <strain evidence="3">NBRC 110107</strain>
    </source>
</reference>
<feature type="transmembrane region" description="Helical" evidence="1">
    <location>
        <begin position="30"/>
        <end position="49"/>
    </location>
</feature>
<keyword evidence="1" id="KW-0812">Transmembrane</keyword>